<dbReference type="HAMAP" id="MF_01114">
    <property type="entry name" value="RecX"/>
    <property type="match status" value="1"/>
</dbReference>
<evidence type="ECO:0000256" key="5">
    <source>
        <dbReference type="HAMAP-Rule" id="MF_01114"/>
    </source>
</evidence>
<evidence type="ECO:0000256" key="3">
    <source>
        <dbReference type="ARBA" id="ARBA00018111"/>
    </source>
</evidence>
<evidence type="ECO:0000313" key="8">
    <source>
        <dbReference type="EMBL" id="MEM5497188.1"/>
    </source>
</evidence>
<organism evidence="8 9">
    <name type="scientific">Paraglaciecola mesophila</name>
    <dbReference type="NCBI Taxonomy" id="197222"/>
    <lineage>
        <taxon>Bacteria</taxon>
        <taxon>Pseudomonadati</taxon>
        <taxon>Pseudomonadota</taxon>
        <taxon>Gammaproteobacteria</taxon>
        <taxon>Alteromonadales</taxon>
        <taxon>Alteromonadaceae</taxon>
        <taxon>Paraglaciecola</taxon>
    </lineage>
</organism>
<accession>A0ABU9STJ5</accession>
<evidence type="ECO:0000313" key="9">
    <source>
        <dbReference type="Proteomes" id="UP001461163"/>
    </source>
</evidence>
<dbReference type="InterPro" id="IPR053925">
    <property type="entry name" value="RecX_HTH_3rd"/>
</dbReference>
<keyword evidence="9" id="KW-1185">Reference proteome</keyword>
<evidence type="ECO:0000256" key="2">
    <source>
        <dbReference type="ARBA" id="ARBA00009695"/>
    </source>
</evidence>
<gene>
    <name evidence="5" type="primary">recX</name>
    <name evidence="8" type="ORF">WNY77_07260</name>
</gene>
<dbReference type="Pfam" id="PF21981">
    <property type="entry name" value="RecX_HTH3"/>
    <property type="match status" value="1"/>
</dbReference>
<comment type="function">
    <text evidence="5">Modulates RecA activity.</text>
</comment>
<reference evidence="8 9" key="1">
    <citation type="submission" date="2024-03" db="EMBL/GenBank/DDBJ databases">
        <title>Community enrichment and isolation of bacterial strains for fucoidan degradation.</title>
        <authorList>
            <person name="Sichert A."/>
        </authorList>
    </citation>
    <scope>NUCLEOTIDE SEQUENCE [LARGE SCALE GENOMIC DNA]</scope>
    <source>
        <strain evidence="8 9">AS12</strain>
    </source>
</reference>
<evidence type="ECO:0000256" key="1">
    <source>
        <dbReference type="ARBA" id="ARBA00004496"/>
    </source>
</evidence>
<name>A0ABU9STJ5_9ALTE</name>
<dbReference type="PANTHER" id="PTHR33602:SF1">
    <property type="entry name" value="REGULATORY PROTEIN RECX FAMILY PROTEIN"/>
    <property type="match status" value="1"/>
</dbReference>
<evidence type="ECO:0000256" key="4">
    <source>
        <dbReference type="ARBA" id="ARBA00022490"/>
    </source>
</evidence>
<feature type="domain" description="RecX second three-helical" evidence="6">
    <location>
        <begin position="61"/>
        <end position="100"/>
    </location>
</feature>
<dbReference type="Gene3D" id="1.10.10.10">
    <property type="entry name" value="Winged helix-like DNA-binding domain superfamily/Winged helix DNA-binding domain"/>
    <property type="match status" value="3"/>
</dbReference>
<dbReference type="RefSeq" id="WP_237750284.1">
    <property type="nucleotide sequence ID" value="NZ_JBBMQS010000003.1"/>
</dbReference>
<dbReference type="Pfam" id="PF02631">
    <property type="entry name" value="RecX_HTH2"/>
    <property type="match status" value="1"/>
</dbReference>
<keyword evidence="4 5" id="KW-0963">Cytoplasm</keyword>
<dbReference type="InterPro" id="IPR003783">
    <property type="entry name" value="Regulatory_RecX"/>
</dbReference>
<comment type="caution">
    <text evidence="8">The sequence shown here is derived from an EMBL/GenBank/DDBJ whole genome shotgun (WGS) entry which is preliminary data.</text>
</comment>
<comment type="subcellular location">
    <subcellularLocation>
        <location evidence="1 5">Cytoplasm</location>
    </subcellularLocation>
</comment>
<sequence length="155" mass="18218">MNILPDMTDNDSKNIKYSITKYLSMREHSCHELLQKLTAKGYNKVLCEERIAQFNEADIQSELRYAEMIVRSRVAKGKGEKIIRSELSQHAIAPELIDIAITEQEIDWDALAIQVAEKKFGRKPAKDWQEQQKRNRFMQYRGFSHEQIRAMKSMR</sequence>
<evidence type="ECO:0000259" key="7">
    <source>
        <dbReference type="Pfam" id="PF21981"/>
    </source>
</evidence>
<proteinExistence type="inferred from homology"/>
<feature type="domain" description="RecX third three-helical" evidence="7">
    <location>
        <begin position="110"/>
        <end position="150"/>
    </location>
</feature>
<dbReference type="PANTHER" id="PTHR33602">
    <property type="entry name" value="REGULATORY PROTEIN RECX FAMILY PROTEIN"/>
    <property type="match status" value="1"/>
</dbReference>
<protein>
    <recommendedName>
        <fullName evidence="3 5">Regulatory protein RecX</fullName>
    </recommendedName>
</protein>
<dbReference type="InterPro" id="IPR036388">
    <property type="entry name" value="WH-like_DNA-bd_sf"/>
</dbReference>
<dbReference type="EMBL" id="JBBMQS010000003">
    <property type="protein sequence ID" value="MEM5497188.1"/>
    <property type="molecule type" value="Genomic_DNA"/>
</dbReference>
<evidence type="ECO:0000259" key="6">
    <source>
        <dbReference type="Pfam" id="PF02631"/>
    </source>
</evidence>
<dbReference type="Proteomes" id="UP001461163">
    <property type="component" value="Unassembled WGS sequence"/>
</dbReference>
<comment type="similarity">
    <text evidence="2 5">Belongs to the RecX family.</text>
</comment>
<dbReference type="InterPro" id="IPR053924">
    <property type="entry name" value="RecX_HTH_2nd"/>
</dbReference>